<name>A0A1Y2A3L0_9PLEO</name>
<dbReference type="EMBL" id="MCFA01000014">
    <property type="protein sequence ID" value="ORY17099.1"/>
    <property type="molecule type" value="Genomic_DNA"/>
</dbReference>
<protein>
    <submittedName>
        <fullName evidence="2">Uncharacterized protein</fullName>
    </submittedName>
</protein>
<evidence type="ECO:0000256" key="1">
    <source>
        <dbReference type="SAM" id="SignalP"/>
    </source>
</evidence>
<accession>A0A1Y2A3L0</accession>
<comment type="caution">
    <text evidence="2">The sequence shown here is derived from an EMBL/GenBank/DDBJ whole genome shotgun (WGS) entry which is preliminary data.</text>
</comment>
<evidence type="ECO:0000313" key="3">
    <source>
        <dbReference type="Proteomes" id="UP000193144"/>
    </source>
</evidence>
<gene>
    <name evidence="2" type="ORF">BCR34DRAFT_597188</name>
</gene>
<proteinExistence type="predicted"/>
<dbReference type="STRING" id="1231657.A0A1Y2A3L0"/>
<dbReference type="Proteomes" id="UP000193144">
    <property type="component" value="Unassembled WGS sequence"/>
</dbReference>
<keyword evidence="1" id="KW-0732">Signal</keyword>
<sequence>MHTSMVLTALLPSASLIHAQKVFINKVPAYSSLPSCAVEPLSTIVRNMEQGCGDGGKTTSFSCFCTASFSKMESKISKAVDNKCGAQTVTAGVEMALGVFESYCAMGGNATISSVPASTTTNLNVTVVTTSASVTPSASGNGTASLSFSSSGPTITSAPAGPAGSSSAAVPLSTGGAGTLKGCPEMRVAVGIGALLGALGIFV</sequence>
<feature type="chain" id="PRO_5012847375" evidence="1">
    <location>
        <begin position="20"/>
        <end position="203"/>
    </location>
</feature>
<reference evidence="2 3" key="1">
    <citation type="submission" date="2016-07" db="EMBL/GenBank/DDBJ databases">
        <title>Pervasive Adenine N6-methylation of Active Genes in Fungi.</title>
        <authorList>
            <consortium name="DOE Joint Genome Institute"/>
            <person name="Mondo S.J."/>
            <person name="Dannebaum R.O."/>
            <person name="Kuo R.C."/>
            <person name="Labutti K."/>
            <person name="Haridas S."/>
            <person name="Kuo A."/>
            <person name="Salamov A."/>
            <person name="Ahrendt S.R."/>
            <person name="Lipzen A."/>
            <person name="Sullivan W."/>
            <person name="Andreopoulos W.B."/>
            <person name="Clum A."/>
            <person name="Lindquist E."/>
            <person name="Daum C."/>
            <person name="Ramamoorthy G.K."/>
            <person name="Gryganskyi A."/>
            <person name="Culley D."/>
            <person name="Magnuson J.K."/>
            <person name="James T.Y."/>
            <person name="O'Malley M.A."/>
            <person name="Stajich J.E."/>
            <person name="Spatafora J.W."/>
            <person name="Visel A."/>
            <person name="Grigoriev I.V."/>
        </authorList>
    </citation>
    <scope>NUCLEOTIDE SEQUENCE [LARGE SCALE GENOMIC DNA]</scope>
    <source>
        <strain evidence="2 3">CBS 115471</strain>
    </source>
</reference>
<organism evidence="2 3">
    <name type="scientific">Clohesyomyces aquaticus</name>
    <dbReference type="NCBI Taxonomy" id="1231657"/>
    <lineage>
        <taxon>Eukaryota</taxon>
        <taxon>Fungi</taxon>
        <taxon>Dikarya</taxon>
        <taxon>Ascomycota</taxon>
        <taxon>Pezizomycotina</taxon>
        <taxon>Dothideomycetes</taxon>
        <taxon>Pleosporomycetidae</taxon>
        <taxon>Pleosporales</taxon>
        <taxon>Lindgomycetaceae</taxon>
        <taxon>Clohesyomyces</taxon>
    </lineage>
</organism>
<dbReference type="AlphaFoldDB" id="A0A1Y2A3L0"/>
<feature type="signal peptide" evidence="1">
    <location>
        <begin position="1"/>
        <end position="19"/>
    </location>
</feature>
<evidence type="ECO:0000313" key="2">
    <source>
        <dbReference type="EMBL" id="ORY17099.1"/>
    </source>
</evidence>
<keyword evidence="3" id="KW-1185">Reference proteome</keyword>
<dbReference type="OrthoDB" id="3794517at2759"/>